<dbReference type="Gene3D" id="1.20.1250.10">
    <property type="match status" value="1"/>
</dbReference>
<accession>A0A212D523</accession>
<dbReference type="GO" id="GO:0008284">
    <property type="term" value="P:positive regulation of cell population proliferation"/>
    <property type="evidence" value="ECO:0007669"/>
    <property type="project" value="TreeGrafter"/>
</dbReference>
<dbReference type="GO" id="GO:0031667">
    <property type="term" value="P:response to nutrient levels"/>
    <property type="evidence" value="ECO:0007669"/>
    <property type="project" value="TreeGrafter"/>
</dbReference>
<dbReference type="GO" id="GO:0030879">
    <property type="term" value="P:mammary gland development"/>
    <property type="evidence" value="ECO:0007669"/>
    <property type="project" value="TreeGrafter"/>
</dbReference>
<dbReference type="PANTHER" id="PTHR11417:SF5">
    <property type="entry name" value="PROLACTIN"/>
    <property type="match status" value="1"/>
</dbReference>
<proteinExistence type="inferred from homology"/>
<dbReference type="EMBL" id="MKHE01000007">
    <property type="protein sequence ID" value="OWK13348.1"/>
    <property type="molecule type" value="Genomic_DNA"/>
</dbReference>
<dbReference type="GO" id="GO:0005615">
    <property type="term" value="C:extracellular space"/>
    <property type="evidence" value="ECO:0007669"/>
    <property type="project" value="TreeGrafter"/>
</dbReference>
<dbReference type="AlphaFoldDB" id="A0A212D523"/>
<evidence type="ECO:0000256" key="3">
    <source>
        <dbReference type="ARBA" id="ARBA00022525"/>
    </source>
</evidence>
<evidence type="ECO:0000313" key="6">
    <source>
        <dbReference type="EMBL" id="OWK13348.1"/>
    </source>
</evidence>
<evidence type="ECO:0000256" key="2">
    <source>
        <dbReference type="ARBA" id="ARBA00008474"/>
    </source>
</evidence>
<dbReference type="Pfam" id="PF00103">
    <property type="entry name" value="Hormone_1"/>
    <property type="match status" value="1"/>
</dbReference>
<dbReference type="PANTHER" id="PTHR11417">
    <property type="entry name" value="SOMATOTROPIN,PROLACTIN"/>
    <property type="match status" value="1"/>
</dbReference>
<evidence type="ECO:0000256" key="5">
    <source>
        <dbReference type="ARBA" id="ARBA00023157"/>
    </source>
</evidence>
<evidence type="ECO:0000256" key="4">
    <source>
        <dbReference type="ARBA" id="ARBA00022702"/>
    </source>
</evidence>
<keyword evidence="5" id="KW-1015">Disulfide bond</keyword>
<comment type="caution">
    <text evidence="6">The sequence shown here is derived from an EMBL/GenBank/DDBJ whole genome shotgun (WGS) entry which is preliminary data.</text>
</comment>
<evidence type="ECO:0000313" key="7">
    <source>
        <dbReference type="Proteomes" id="UP000242450"/>
    </source>
</evidence>
<reference evidence="6 7" key="1">
    <citation type="journal article" date="2018" name="Mol. Genet. Genomics">
        <title>The red deer Cervus elaphus genome CerEla1.0: sequencing, annotating, genes, and chromosomes.</title>
        <authorList>
            <person name="Bana N.A."/>
            <person name="Nyiri A."/>
            <person name="Nagy J."/>
            <person name="Frank K."/>
            <person name="Nagy T."/>
            <person name="Steger V."/>
            <person name="Schiller M."/>
            <person name="Lakatos P."/>
            <person name="Sugar L."/>
            <person name="Horn P."/>
            <person name="Barta E."/>
            <person name="Orosz L."/>
        </authorList>
    </citation>
    <scope>NUCLEOTIDE SEQUENCE [LARGE SCALE GENOMIC DNA]</scope>
    <source>
        <strain evidence="6">Hungarian</strain>
    </source>
</reference>
<dbReference type="GO" id="GO:1903489">
    <property type="term" value="P:positive regulation of lactation"/>
    <property type="evidence" value="ECO:0007669"/>
    <property type="project" value="TreeGrafter"/>
</dbReference>
<dbReference type="GO" id="GO:0046427">
    <property type="term" value="P:positive regulation of receptor signaling pathway via JAK-STAT"/>
    <property type="evidence" value="ECO:0007669"/>
    <property type="project" value="TreeGrafter"/>
</dbReference>
<dbReference type="Proteomes" id="UP000242450">
    <property type="component" value="Chromosome 7"/>
</dbReference>
<dbReference type="SUPFAM" id="SSF47266">
    <property type="entry name" value="4-helical cytokines"/>
    <property type="match status" value="1"/>
</dbReference>
<sequence length="107" mass="12809">HEKYSQNKTEYIIPTNDCHTDSLHAPEEREKAQHINNDDLTKWILRLQYLWNGPLYDLAHDLRFEKDLSDTNLSSARKNLKKLYKLQTILKMRFSQVSILQRAFLFC</sequence>
<dbReference type="InterPro" id="IPR001400">
    <property type="entry name" value="Somatotropin/Prolactin"/>
</dbReference>
<keyword evidence="4" id="KW-0372">Hormone</keyword>
<dbReference type="InterPro" id="IPR009079">
    <property type="entry name" value="4_helix_cytokine-like_core"/>
</dbReference>
<keyword evidence="3" id="KW-0964">Secreted</keyword>
<organism evidence="6 7">
    <name type="scientific">Cervus elaphus hippelaphus</name>
    <name type="common">European red deer</name>
    <dbReference type="NCBI Taxonomy" id="46360"/>
    <lineage>
        <taxon>Eukaryota</taxon>
        <taxon>Metazoa</taxon>
        <taxon>Chordata</taxon>
        <taxon>Craniata</taxon>
        <taxon>Vertebrata</taxon>
        <taxon>Euteleostomi</taxon>
        <taxon>Mammalia</taxon>
        <taxon>Eutheria</taxon>
        <taxon>Laurasiatheria</taxon>
        <taxon>Artiodactyla</taxon>
        <taxon>Ruminantia</taxon>
        <taxon>Pecora</taxon>
        <taxon>Cervidae</taxon>
        <taxon>Cervinae</taxon>
        <taxon>Cervus</taxon>
    </lineage>
</organism>
<comment type="similarity">
    <text evidence="2">Belongs to the somatotropin/prolactin family.</text>
</comment>
<dbReference type="GO" id="GO:0005148">
    <property type="term" value="F:prolactin receptor binding"/>
    <property type="evidence" value="ECO:0007669"/>
    <property type="project" value="TreeGrafter"/>
</dbReference>
<protein>
    <submittedName>
        <fullName evidence="6">PRP3</fullName>
    </submittedName>
</protein>
<gene>
    <name evidence="6" type="ORF">Celaphus_00014564</name>
</gene>
<comment type="subcellular location">
    <subcellularLocation>
        <location evidence="1">Secreted</location>
    </subcellularLocation>
</comment>
<name>A0A212D523_CEREH</name>
<evidence type="ECO:0000256" key="1">
    <source>
        <dbReference type="ARBA" id="ARBA00004613"/>
    </source>
</evidence>
<feature type="non-terminal residue" evidence="6">
    <location>
        <position position="1"/>
    </location>
</feature>
<dbReference type="GO" id="GO:0005179">
    <property type="term" value="F:hormone activity"/>
    <property type="evidence" value="ECO:0007669"/>
    <property type="project" value="UniProtKB-KW"/>
</dbReference>
<dbReference type="GO" id="GO:0007565">
    <property type="term" value="P:female pregnancy"/>
    <property type="evidence" value="ECO:0007669"/>
    <property type="project" value="TreeGrafter"/>
</dbReference>
<keyword evidence="7" id="KW-1185">Reference proteome</keyword>